<evidence type="ECO:0000313" key="2">
    <source>
        <dbReference type="Proteomes" id="UP000321157"/>
    </source>
</evidence>
<comment type="caution">
    <text evidence="1">The sequence shown here is derived from an EMBL/GenBank/DDBJ whole genome shotgun (WGS) entry which is preliminary data.</text>
</comment>
<sequence>MYQKFCAVNHRKNNKEAGKESREIAERVWISKRKTSGPDSPFTYNMTLVVQDGYRDLG</sequence>
<evidence type="ECO:0000313" key="1">
    <source>
        <dbReference type="EMBL" id="GEN33937.1"/>
    </source>
</evidence>
<protein>
    <submittedName>
        <fullName evidence="1">Uncharacterized protein</fullName>
    </submittedName>
</protein>
<proteinExistence type="predicted"/>
<dbReference type="AlphaFoldDB" id="A0A511V4S9"/>
<reference evidence="1 2" key="1">
    <citation type="submission" date="2019-07" db="EMBL/GenBank/DDBJ databases">
        <title>Whole genome shotgun sequence of Aneurinibacillus danicus NBRC 102444.</title>
        <authorList>
            <person name="Hosoyama A."/>
            <person name="Uohara A."/>
            <person name="Ohji S."/>
            <person name="Ichikawa N."/>
        </authorList>
    </citation>
    <scope>NUCLEOTIDE SEQUENCE [LARGE SCALE GENOMIC DNA]</scope>
    <source>
        <strain evidence="1 2">NBRC 102444</strain>
    </source>
</reference>
<organism evidence="1 2">
    <name type="scientific">Aneurinibacillus danicus</name>
    <dbReference type="NCBI Taxonomy" id="267746"/>
    <lineage>
        <taxon>Bacteria</taxon>
        <taxon>Bacillati</taxon>
        <taxon>Bacillota</taxon>
        <taxon>Bacilli</taxon>
        <taxon>Bacillales</taxon>
        <taxon>Paenibacillaceae</taxon>
        <taxon>Aneurinibacillus group</taxon>
        <taxon>Aneurinibacillus</taxon>
    </lineage>
</organism>
<gene>
    <name evidence="1" type="ORF">ADA01nite_13970</name>
</gene>
<accession>A0A511V4S9</accession>
<keyword evidence="2" id="KW-1185">Reference proteome</keyword>
<dbReference type="Proteomes" id="UP000321157">
    <property type="component" value="Unassembled WGS sequence"/>
</dbReference>
<name>A0A511V4S9_9BACL</name>
<dbReference type="EMBL" id="BJXX01000057">
    <property type="protein sequence ID" value="GEN33937.1"/>
    <property type="molecule type" value="Genomic_DNA"/>
</dbReference>